<feature type="compositionally biased region" description="Polar residues" evidence="2">
    <location>
        <begin position="1"/>
        <end position="11"/>
    </location>
</feature>
<reference evidence="3" key="1">
    <citation type="submission" date="2022-12" db="EMBL/GenBank/DDBJ databases">
        <title>Draft genome assemblies for two species of Escallonia (Escalloniales).</title>
        <authorList>
            <person name="Chanderbali A."/>
            <person name="Dervinis C."/>
            <person name="Anghel I."/>
            <person name="Soltis D."/>
            <person name="Soltis P."/>
            <person name="Zapata F."/>
        </authorList>
    </citation>
    <scope>NUCLEOTIDE SEQUENCE</scope>
    <source>
        <strain evidence="3">UCBG92.1500</strain>
        <tissue evidence="3">Leaf</tissue>
    </source>
</reference>
<evidence type="ECO:0000256" key="2">
    <source>
        <dbReference type="SAM" id="MobiDB-lite"/>
    </source>
</evidence>
<dbReference type="PANTHER" id="PTHR31029:SF3">
    <property type="entry name" value="IRK-INTERACTING PROTEIN"/>
    <property type="match status" value="1"/>
</dbReference>
<proteinExistence type="predicted"/>
<dbReference type="Proteomes" id="UP001187471">
    <property type="component" value="Unassembled WGS sequence"/>
</dbReference>
<gene>
    <name evidence="3" type="ORF">RJ640_026763</name>
</gene>
<dbReference type="EMBL" id="JAVXUO010002277">
    <property type="protein sequence ID" value="KAK2974787.1"/>
    <property type="molecule type" value="Genomic_DNA"/>
</dbReference>
<dbReference type="PANTHER" id="PTHR31029">
    <property type="entry name" value="CYCLIN-DEPENDENT KINASE-LIKE PROTEIN"/>
    <property type="match status" value="1"/>
</dbReference>
<sequence length="792" mass="89242">MAATTQAFQGHNNIINSSGSNEVNRDEIQAAIAKAVELRAIHTALVQGGSPANIRFPSASPVPSYHASQFSAHDYPVFTPSYEDEPLPGYQQIRLENPNFAENWDEYGLGRGYSDGSNLSDYQKVNASSRKGLPSELFHSQPHFCPPEDRKSVAGSCTNHITVLRASPGTDFSKSRRNSLGDFRSVSSCNKCKPAFISTEAESTTRSSKYSNIIVPLTDSHSSAQSQPKNRGLNFSWLFPRLKKKHKNDTSPTRTESEDVPQMIKDFGIISIETLKKELMEANDSRNAALLEATEMKSSLGELKDKLEYLETYCEELKKALRQAMQGKESQVPEKLGSLSKRGKSNDGENAMPIVSEARLSVKQFCKTLVGQIEETDSTLMDNLNLILQPYKLSLSSKYSKAVLYHLEAIINQSLYQDFENCVFQKNGSPKFLDPQQDRHAQFSSFAALRNLSWNEVLRKGTKYYSEEFSKFCDQKMSCIITTLNWTRPWPEQLLQAFFVAAKCIWLLHLLAFSFGPPLGILRVEENRNFDPHYMEDIFMDRQKSQGPSRVKIMDAPSIRNHREAHHHYIRPVWIKPTTFVTPITSNHQQLHNHYPVNPALLEPNVTLATNPIPIRISTATNPFFTTVTPSLQTTKITTRSPQADPPSHHLIWPLHHHRRPTHKLTVSMATKRKVSRRPPSSRILKKRPEEKPPVLADKARQARLEAITERDCPEDPTTARKTGSSTKRCQISKLSGYGPTVTRTRSTSFQLVMTATTKGNREELKGSHKHHHGRRATSLPPPSDFDTAVSL</sequence>
<keyword evidence="1" id="KW-0175">Coiled coil</keyword>
<feature type="compositionally biased region" description="Basic and acidic residues" evidence="2">
    <location>
        <begin position="687"/>
        <end position="698"/>
    </location>
</feature>
<feature type="region of interest" description="Disordered" evidence="2">
    <location>
        <begin position="1"/>
        <end position="20"/>
    </location>
</feature>
<evidence type="ECO:0000256" key="1">
    <source>
        <dbReference type="SAM" id="Coils"/>
    </source>
</evidence>
<evidence type="ECO:0008006" key="5">
    <source>
        <dbReference type="Google" id="ProtNLM"/>
    </source>
</evidence>
<feature type="region of interest" description="Disordered" evidence="2">
    <location>
        <begin position="326"/>
        <end position="350"/>
    </location>
</feature>
<feature type="region of interest" description="Disordered" evidence="2">
    <location>
        <begin position="668"/>
        <end position="698"/>
    </location>
</feature>
<accession>A0AA88QTU9</accession>
<name>A0AA88QTU9_9ASTE</name>
<dbReference type="AlphaFoldDB" id="A0AA88QTU9"/>
<evidence type="ECO:0000313" key="4">
    <source>
        <dbReference type="Proteomes" id="UP001187471"/>
    </source>
</evidence>
<dbReference type="InterPro" id="IPR042316">
    <property type="entry name" value="IRKI-like"/>
</dbReference>
<evidence type="ECO:0000313" key="3">
    <source>
        <dbReference type="EMBL" id="KAK2974787.1"/>
    </source>
</evidence>
<protein>
    <recommendedName>
        <fullName evidence="5">IRK-interacting protein-like</fullName>
    </recommendedName>
</protein>
<feature type="region of interest" description="Disordered" evidence="2">
    <location>
        <begin position="759"/>
        <end position="792"/>
    </location>
</feature>
<keyword evidence="4" id="KW-1185">Reference proteome</keyword>
<organism evidence="3 4">
    <name type="scientific">Escallonia rubra</name>
    <dbReference type="NCBI Taxonomy" id="112253"/>
    <lineage>
        <taxon>Eukaryota</taxon>
        <taxon>Viridiplantae</taxon>
        <taxon>Streptophyta</taxon>
        <taxon>Embryophyta</taxon>
        <taxon>Tracheophyta</taxon>
        <taxon>Spermatophyta</taxon>
        <taxon>Magnoliopsida</taxon>
        <taxon>eudicotyledons</taxon>
        <taxon>Gunneridae</taxon>
        <taxon>Pentapetalae</taxon>
        <taxon>asterids</taxon>
        <taxon>campanulids</taxon>
        <taxon>Escalloniales</taxon>
        <taxon>Escalloniaceae</taxon>
        <taxon>Escallonia</taxon>
    </lineage>
</organism>
<feature type="coiled-coil region" evidence="1">
    <location>
        <begin position="272"/>
        <end position="320"/>
    </location>
</feature>
<comment type="caution">
    <text evidence="3">The sequence shown here is derived from an EMBL/GenBank/DDBJ whole genome shotgun (WGS) entry which is preliminary data.</text>
</comment>